<dbReference type="OrthoDB" id="9931610at2"/>
<sequence>MNEIFQAKYQFIFGGYVQLACGVGIVLELALIGLREKNRQRSRPEHARRVLLMILFALLLAGVDYLRGFGIIGVPLFKTFTPVYRPEAPWYLARAVLTTFALVGFEVLERIVRAKWATRAIAKGMAQPHGPTGEGSQA</sequence>
<proteinExistence type="predicted"/>
<keyword evidence="1" id="KW-0472">Membrane</keyword>
<dbReference type="RefSeq" id="WP_102648263.1">
    <property type="nucleotide sequence ID" value="NZ_PNYA01000028.1"/>
</dbReference>
<dbReference type="Proteomes" id="UP000235616">
    <property type="component" value="Unassembled WGS sequence"/>
</dbReference>
<comment type="caution">
    <text evidence="2">The sequence shown here is derived from an EMBL/GenBank/DDBJ whole genome shotgun (WGS) entry which is preliminary data.</text>
</comment>
<feature type="transmembrane region" description="Helical" evidence="1">
    <location>
        <begin position="12"/>
        <end position="34"/>
    </location>
</feature>
<feature type="transmembrane region" description="Helical" evidence="1">
    <location>
        <begin position="89"/>
        <end position="108"/>
    </location>
</feature>
<name>A0A2N7VFB5_9BURK</name>
<keyword evidence="3" id="KW-1185">Reference proteome</keyword>
<keyword evidence="1" id="KW-0812">Transmembrane</keyword>
<dbReference type="AlphaFoldDB" id="A0A2N7VFB5"/>
<gene>
    <name evidence="2" type="ORF">C0Z18_25605</name>
</gene>
<feature type="transmembrane region" description="Helical" evidence="1">
    <location>
        <begin position="50"/>
        <end position="77"/>
    </location>
</feature>
<organism evidence="2 3">
    <name type="scientific">Trinickia dabaoshanensis</name>
    <dbReference type="NCBI Taxonomy" id="564714"/>
    <lineage>
        <taxon>Bacteria</taxon>
        <taxon>Pseudomonadati</taxon>
        <taxon>Pseudomonadota</taxon>
        <taxon>Betaproteobacteria</taxon>
        <taxon>Burkholderiales</taxon>
        <taxon>Burkholderiaceae</taxon>
        <taxon>Trinickia</taxon>
    </lineage>
</organism>
<accession>A0A2N7VFB5</accession>
<evidence type="ECO:0000313" key="2">
    <source>
        <dbReference type="EMBL" id="PMS15853.1"/>
    </source>
</evidence>
<evidence type="ECO:0000256" key="1">
    <source>
        <dbReference type="SAM" id="Phobius"/>
    </source>
</evidence>
<protein>
    <submittedName>
        <fullName evidence="2">Uncharacterized protein</fullName>
    </submittedName>
</protein>
<reference evidence="2 3" key="1">
    <citation type="submission" date="2018-01" db="EMBL/GenBank/DDBJ databases">
        <title>Whole genome analyses suggest that Burkholderia sensu lato contains two further novel genera in the rhizoxinica-symbiotica group Mycetohabitans gen. nov., and Trinickia gen. nov.: implications for the evolution of diazotrophy and nodulation in the Burkholderiaceae.</title>
        <authorList>
            <person name="Estrada-de los Santos P."/>
            <person name="Palmer M."/>
            <person name="Chavez-Ramirez B."/>
            <person name="Beukes C."/>
            <person name="Steenkamp E.T."/>
            <person name="Hirsch A.M."/>
            <person name="Manyaka P."/>
            <person name="Maluk M."/>
            <person name="Lafos M."/>
            <person name="Crook M."/>
            <person name="Gross E."/>
            <person name="Simon M.F."/>
            <person name="Bueno dos Reis Junior F."/>
            <person name="Poole P.S."/>
            <person name="Venter S.N."/>
            <person name="James E.K."/>
        </authorList>
    </citation>
    <scope>NUCLEOTIDE SEQUENCE [LARGE SCALE GENOMIC DNA]</scope>
    <source>
        <strain evidence="2 3">GIMN1.004</strain>
    </source>
</reference>
<dbReference type="EMBL" id="PNYA01000028">
    <property type="protein sequence ID" value="PMS15853.1"/>
    <property type="molecule type" value="Genomic_DNA"/>
</dbReference>
<keyword evidence="1" id="KW-1133">Transmembrane helix</keyword>
<evidence type="ECO:0000313" key="3">
    <source>
        <dbReference type="Proteomes" id="UP000235616"/>
    </source>
</evidence>